<keyword evidence="3" id="KW-1185">Reference proteome</keyword>
<feature type="signal peptide" evidence="1">
    <location>
        <begin position="1"/>
        <end position="19"/>
    </location>
</feature>
<evidence type="ECO:0000313" key="3">
    <source>
        <dbReference type="Proteomes" id="UP000310016"/>
    </source>
</evidence>
<dbReference type="AlphaFoldDB" id="A0A4U0PWR3"/>
<reference evidence="2 3" key="1">
    <citation type="submission" date="2019-04" db="EMBL/GenBank/DDBJ databases">
        <title>Chitiniphilus eburnea sp. nov., a novel chitinolytic bacterium isolated from aquaculture sludge.</title>
        <authorList>
            <person name="Sheng M."/>
        </authorList>
    </citation>
    <scope>NUCLEOTIDE SEQUENCE [LARGE SCALE GENOMIC DNA]</scope>
    <source>
        <strain evidence="2 3">HX-2-15</strain>
    </source>
</reference>
<name>A0A4U0PWR3_9NEIS</name>
<feature type="chain" id="PRO_5020606686" evidence="1">
    <location>
        <begin position="20"/>
        <end position="369"/>
    </location>
</feature>
<accession>A0A4U0PWR3</accession>
<dbReference type="Gene3D" id="2.40.160.50">
    <property type="entry name" value="membrane protein fhac: a member of the omp85/tpsb transporter family"/>
    <property type="match status" value="1"/>
</dbReference>
<organism evidence="2 3">
    <name type="scientific">Chitiniphilus eburneus</name>
    <dbReference type="NCBI Taxonomy" id="2571148"/>
    <lineage>
        <taxon>Bacteria</taxon>
        <taxon>Pseudomonadati</taxon>
        <taxon>Pseudomonadota</taxon>
        <taxon>Betaproteobacteria</taxon>
        <taxon>Neisseriales</taxon>
        <taxon>Chitinibacteraceae</taxon>
        <taxon>Chitiniphilus</taxon>
    </lineage>
</organism>
<dbReference type="Proteomes" id="UP000310016">
    <property type="component" value="Unassembled WGS sequence"/>
</dbReference>
<dbReference type="OrthoDB" id="9771071at2"/>
<dbReference type="EMBL" id="SUMF01000013">
    <property type="protein sequence ID" value="TJZ73006.1"/>
    <property type="molecule type" value="Genomic_DNA"/>
</dbReference>
<comment type="caution">
    <text evidence="2">The sequence shown here is derived from an EMBL/GenBank/DDBJ whole genome shotgun (WGS) entry which is preliminary data.</text>
</comment>
<keyword evidence="1" id="KW-0732">Signal</keyword>
<proteinExistence type="predicted"/>
<sequence>MRLSALALLSLFAATLAHAEISFRDAEDGDFDASEYLLEHKGFLPVPVIITEPAVGYGGGAMLLFFSESLAEAGEHAKETGVMQPPNITGVGAFGTENGTWGGGIFHFHTWGGDRYRYLGGLAKIDLHTDYYGVSNLPRAYELNGYGLIQQLLVKVGDSHWYVGPRYTYFDFDTRFTGAIASELGDVSRDLAVGKAGLVIDYDSRDNMFYPTRGSYMELEAQMARDWLGSSRDFETYEARAFTWLPVAKDWNLGLRLDARATEGDVPFYAQPFVSLRGLPKGRYQDQYTLTGEVEGRWTFLPRWSLLAFGGVGRAWGHWQDFDEADDTWGAGMGFRYLIARKLGIAVGIDVARSEDDSAFYFQVGSAWH</sequence>
<evidence type="ECO:0000313" key="2">
    <source>
        <dbReference type="EMBL" id="TJZ73006.1"/>
    </source>
</evidence>
<evidence type="ECO:0000256" key="1">
    <source>
        <dbReference type="SAM" id="SignalP"/>
    </source>
</evidence>
<protein>
    <submittedName>
        <fullName evidence="2">Glyceraldehyde-3-phosphate dehydrogenase</fullName>
    </submittedName>
</protein>
<gene>
    <name evidence="2" type="ORF">FAZ21_12370</name>
</gene>
<dbReference type="RefSeq" id="WP_136773750.1">
    <property type="nucleotide sequence ID" value="NZ_CP156074.1"/>
</dbReference>